<evidence type="ECO:0000256" key="2">
    <source>
        <dbReference type="ARBA" id="ARBA00022771"/>
    </source>
</evidence>
<evidence type="ECO:0000259" key="6">
    <source>
        <dbReference type="PROSITE" id="PS50103"/>
    </source>
</evidence>
<dbReference type="GO" id="GO:0008270">
    <property type="term" value="F:zinc ion binding"/>
    <property type="evidence" value="ECO:0007669"/>
    <property type="project" value="UniProtKB-KW"/>
</dbReference>
<proteinExistence type="predicted"/>
<keyword evidence="8" id="KW-1185">Reference proteome</keyword>
<organism evidence="7 8">
    <name type="scientific">Orbilia blumenaviensis</name>
    <dbReference type="NCBI Taxonomy" id="1796055"/>
    <lineage>
        <taxon>Eukaryota</taxon>
        <taxon>Fungi</taxon>
        <taxon>Dikarya</taxon>
        <taxon>Ascomycota</taxon>
        <taxon>Pezizomycotina</taxon>
        <taxon>Orbiliomycetes</taxon>
        <taxon>Orbiliales</taxon>
        <taxon>Orbiliaceae</taxon>
        <taxon>Orbilia</taxon>
    </lineage>
</organism>
<feature type="domain" description="C3H1-type" evidence="6">
    <location>
        <begin position="15"/>
        <end position="42"/>
    </location>
</feature>
<dbReference type="SUPFAM" id="SSF52047">
    <property type="entry name" value="RNI-like"/>
    <property type="match status" value="1"/>
</dbReference>
<dbReference type="InterPro" id="IPR032675">
    <property type="entry name" value="LRR_dom_sf"/>
</dbReference>
<comment type="caution">
    <text evidence="7">The sequence shown here is derived from an EMBL/GenBank/DDBJ whole genome shotgun (WGS) entry which is preliminary data.</text>
</comment>
<accession>A0AAV9U713</accession>
<dbReference type="Gene3D" id="1.20.120.1350">
    <property type="entry name" value="Pneumovirus matrix protein 2 (M2), zinc-binding domain"/>
    <property type="match status" value="1"/>
</dbReference>
<keyword evidence="1 4" id="KW-0479">Metal-binding</keyword>
<name>A0AAV9U713_9PEZI</name>
<evidence type="ECO:0000256" key="5">
    <source>
        <dbReference type="SAM" id="MobiDB-lite"/>
    </source>
</evidence>
<dbReference type="EMBL" id="JAVHNS010000014">
    <property type="protein sequence ID" value="KAK6335748.1"/>
    <property type="molecule type" value="Genomic_DNA"/>
</dbReference>
<keyword evidence="2 4" id="KW-0863">Zinc-finger</keyword>
<dbReference type="AlphaFoldDB" id="A0AAV9U713"/>
<evidence type="ECO:0000313" key="8">
    <source>
        <dbReference type="Proteomes" id="UP001373714"/>
    </source>
</evidence>
<feature type="zinc finger region" description="C3H1-type" evidence="4">
    <location>
        <begin position="15"/>
        <end position="42"/>
    </location>
</feature>
<dbReference type="SUPFAM" id="SSF90229">
    <property type="entry name" value="CCCH zinc finger"/>
    <property type="match status" value="1"/>
</dbReference>
<evidence type="ECO:0000313" key="7">
    <source>
        <dbReference type="EMBL" id="KAK6335748.1"/>
    </source>
</evidence>
<evidence type="ECO:0000256" key="3">
    <source>
        <dbReference type="ARBA" id="ARBA00022833"/>
    </source>
</evidence>
<evidence type="ECO:0000256" key="1">
    <source>
        <dbReference type="ARBA" id="ARBA00022723"/>
    </source>
</evidence>
<evidence type="ECO:0000256" key="4">
    <source>
        <dbReference type="PROSITE-ProRule" id="PRU00723"/>
    </source>
</evidence>
<dbReference type="InterPro" id="IPR000571">
    <property type="entry name" value="Znf_CCCH"/>
</dbReference>
<gene>
    <name evidence="7" type="ORF">TWF730_003126</name>
</gene>
<feature type="region of interest" description="Disordered" evidence="5">
    <location>
        <begin position="356"/>
        <end position="382"/>
    </location>
</feature>
<reference evidence="7 8" key="1">
    <citation type="submission" date="2019-10" db="EMBL/GenBank/DDBJ databases">
        <authorList>
            <person name="Palmer J.M."/>
        </authorList>
    </citation>
    <scope>NUCLEOTIDE SEQUENCE [LARGE SCALE GENOMIC DNA]</scope>
    <source>
        <strain evidence="7 8">TWF730</strain>
    </source>
</reference>
<dbReference type="Proteomes" id="UP001373714">
    <property type="component" value="Unassembled WGS sequence"/>
</dbReference>
<dbReference type="InterPro" id="IPR036855">
    <property type="entry name" value="Znf_CCCH_sf"/>
</dbReference>
<protein>
    <recommendedName>
        <fullName evidence="6">C3H1-type domain-containing protein</fullName>
    </recommendedName>
</protein>
<feature type="compositionally biased region" description="Acidic residues" evidence="5">
    <location>
        <begin position="362"/>
        <end position="374"/>
    </location>
</feature>
<keyword evidence="3 4" id="KW-0862">Zinc</keyword>
<dbReference type="Gene3D" id="3.80.10.10">
    <property type="entry name" value="Ribonuclease Inhibitor"/>
    <property type="match status" value="1"/>
</dbReference>
<sequence>MSSQNADNQLGGAPKLSPYHCKYYAKGKCMRGSDCRFFHDATLIEDFDQLEIVEFDLCDLESLDSEAYGDYEGPISISEATPEAIAYRKYKHPPTPSPQILSFKDLKSYSKSRLTPTYTHLQFGSGFPVTNAHIQDLLTCPSMLASLEVFIIKGIDGTTTTTGRGKRRRATITDPKPIEISNEPFITMIRKCQSLRVLHLIGCTKLDDFVFRAIAESCPDLMELKLTGIPTKTGCLTNASSVYVVTKGHSCLTKIREIHLTNQSIGPEGVTLLSDARPVANILEGVQSALPSKGAGLTLTSLEGTRVHHSSYIVAIEAQKLRFKECFAPLWDINKGEQPSPETVERLVEGAYKIPGFWTEPGEADEPGEEEWETGTEHSAEADEGIHRVELVNPAYPDSQKLSDDLLLSLTEAIRKLHRGIAGAGIDYKGETQDTE</sequence>
<dbReference type="PROSITE" id="PS50103">
    <property type="entry name" value="ZF_C3H1"/>
    <property type="match status" value="1"/>
</dbReference>